<dbReference type="Gene3D" id="3.90.580.10">
    <property type="entry name" value="Zinc finger, CHC2-type domain"/>
    <property type="match status" value="1"/>
</dbReference>
<evidence type="ECO:0000313" key="6">
    <source>
        <dbReference type="Proteomes" id="UP001163719"/>
    </source>
</evidence>
<evidence type="ECO:0000259" key="4">
    <source>
        <dbReference type="SMART" id="SM00400"/>
    </source>
</evidence>
<dbReference type="InterPro" id="IPR050219">
    <property type="entry name" value="DnaG_primase"/>
</dbReference>
<protein>
    <submittedName>
        <fullName evidence="5">CHC2 zinc finger domain-containing protein</fullName>
    </submittedName>
</protein>
<evidence type="ECO:0000313" key="5">
    <source>
        <dbReference type="EMBL" id="MCW3162847.1"/>
    </source>
</evidence>
<keyword evidence="3" id="KW-0862">Zinc</keyword>
<sequence>MEISAIKERLSLSEVLKYYHLEPKNSMLHCFYHEDRTASLQVNLEKNFYKCHSCGKSGDVIQFIEDYETSTGSVLSKHEAIKKAESLLINNGKLIIKNTRGTAENLGQTDFSGERSALFLENMFGYFRKALYCSTPAKQYIEKRNLDNSILEIGYNSGQFHHGERKSEELINNAIEVGLLLDKGLINNRTKEKAYQVFGNKCIVFPLKNKSGEIVSFYFRSIIDNNNSKHYYLKNRRGIYPGYPNKDTKKLILTEAIIDCASLLQIKEIIQKGCHTELVEVISCFGTNGLNEEILQAIKNWCHSEQSEESKEIIFCFDNDKAGKEAVKKYAELLKQECSNITLSVVEVPNKDVNETLQLHDETIFTELLEKRKFLFSSEIDKGDSLTLGRQFESLDTQLKSAESAKSAGFFDYAQNDKHSVILNEAKRNEESTKETQWQSATEFLQQKDLLKSLNQLIEQAGIIGEENSRLLLFLITISYLNKSPLHGIVQGSSGSGKTHIISRIADLMPQEDVLRFTRITESSLYNWGEFDLFQKIIIIEDLDGLKEDALYALREFISNQVLRSSVTIKDKKGNNKSSHKIVKGQFSSLSATTKGETYEDNMNRSFIIAINESEEQTEKIISYQNKRVAGIIDKNGEQKAISFIQKIVRNLKHYEVINPYATQIQLPNNVKNKRRLNEMFQSIIKQITILHQYQRETKDNFLITEIEDIENAVEILFESIILKIDELDGSLRQFFEKLKKHFGEKNRQNDTLFTRFDAMEITGFKKSQLQVYLNDLVRLEYLKQIGFANRGFKYKISYNDNIQKVRKGLKEEFAKQIKQLKSETSGSQTEANRKPNHY</sequence>
<dbReference type="SUPFAM" id="SSF56731">
    <property type="entry name" value="DNA primase core"/>
    <property type="match status" value="1"/>
</dbReference>
<dbReference type="SMART" id="SM00400">
    <property type="entry name" value="ZnF_CHCC"/>
    <property type="match status" value="1"/>
</dbReference>
<feature type="domain" description="Zinc finger CHC2-type" evidence="4">
    <location>
        <begin position="30"/>
        <end position="85"/>
    </location>
</feature>
<evidence type="ECO:0000256" key="1">
    <source>
        <dbReference type="ARBA" id="ARBA00022723"/>
    </source>
</evidence>
<evidence type="ECO:0000256" key="3">
    <source>
        <dbReference type="ARBA" id="ARBA00022833"/>
    </source>
</evidence>
<dbReference type="InterPro" id="IPR036977">
    <property type="entry name" value="DNA_primase_Znf_CHC2"/>
</dbReference>
<organism evidence="5 6">
    <name type="scientific">Chryseobacterium oryctis</name>
    <dbReference type="NCBI Taxonomy" id="2952618"/>
    <lineage>
        <taxon>Bacteria</taxon>
        <taxon>Pseudomonadati</taxon>
        <taxon>Bacteroidota</taxon>
        <taxon>Flavobacteriia</taxon>
        <taxon>Flavobacteriales</taxon>
        <taxon>Weeksellaceae</taxon>
        <taxon>Chryseobacterium group</taxon>
        <taxon>Chryseobacterium</taxon>
    </lineage>
</organism>
<dbReference type="InterPro" id="IPR034151">
    <property type="entry name" value="TOPRIM_DnaG_bac"/>
</dbReference>
<dbReference type="Proteomes" id="UP001163719">
    <property type="component" value="Unassembled WGS sequence"/>
</dbReference>
<dbReference type="SUPFAM" id="SSF57783">
    <property type="entry name" value="Zinc beta-ribbon"/>
    <property type="match status" value="1"/>
</dbReference>
<dbReference type="RefSeq" id="WP_264744762.1">
    <property type="nucleotide sequence ID" value="NZ_JAPDHV010000011.1"/>
</dbReference>
<accession>A0ABT3HST1</accession>
<dbReference type="Pfam" id="PF08275">
    <property type="entry name" value="DNAG_N"/>
    <property type="match status" value="1"/>
</dbReference>
<dbReference type="Pfam" id="PF13155">
    <property type="entry name" value="Toprim_2"/>
    <property type="match status" value="1"/>
</dbReference>
<proteinExistence type="predicted"/>
<dbReference type="InterPro" id="IPR002694">
    <property type="entry name" value="Znf_CHC2"/>
</dbReference>
<dbReference type="Gene3D" id="3.40.1360.10">
    <property type="match status" value="1"/>
</dbReference>
<keyword evidence="2" id="KW-0863">Zinc-finger</keyword>
<reference evidence="5" key="1">
    <citation type="submission" date="2022-10" db="EMBL/GenBank/DDBJ databases">
        <title>Chryseobacterium babae sp. nov. isolated from the gut of the beetle Oryctes rhinoceros, and Chryseobacterium kimseyorum sp. nov., isolated from a stick insect rearing cage.</title>
        <authorList>
            <person name="Shelomi M."/>
            <person name="Han C.-J."/>
            <person name="Chen W.-M."/>
            <person name="Chen H.-K."/>
            <person name="Liaw S.-J."/>
            <person name="Muhle E."/>
            <person name="Clermont D."/>
        </authorList>
    </citation>
    <scope>NUCLEOTIDE SEQUENCE</scope>
    <source>
        <strain evidence="5">WLa1L2M3</strain>
    </source>
</reference>
<name>A0ABT3HST1_9FLAO</name>
<keyword evidence="1" id="KW-0479">Metal-binding</keyword>
<dbReference type="Gene3D" id="3.90.980.10">
    <property type="entry name" value="DNA primase, catalytic core, N-terminal domain"/>
    <property type="match status" value="1"/>
</dbReference>
<keyword evidence="6" id="KW-1185">Reference proteome</keyword>
<comment type="caution">
    <text evidence="5">The sequence shown here is derived from an EMBL/GenBank/DDBJ whole genome shotgun (WGS) entry which is preliminary data.</text>
</comment>
<dbReference type="InterPro" id="IPR013264">
    <property type="entry name" value="DNAG_N"/>
</dbReference>
<dbReference type="InterPro" id="IPR027417">
    <property type="entry name" value="P-loop_NTPase"/>
</dbReference>
<dbReference type="PANTHER" id="PTHR30313:SF2">
    <property type="entry name" value="DNA PRIMASE"/>
    <property type="match status" value="1"/>
</dbReference>
<gene>
    <name evidence="5" type="ORF">OH806_16365</name>
</gene>
<dbReference type="InterPro" id="IPR037068">
    <property type="entry name" value="DNA_primase_core_N_sf"/>
</dbReference>
<dbReference type="CDD" id="cd03364">
    <property type="entry name" value="TOPRIM_DnaG_primases"/>
    <property type="match status" value="1"/>
</dbReference>
<evidence type="ECO:0000256" key="2">
    <source>
        <dbReference type="ARBA" id="ARBA00022771"/>
    </source>
</evidence>
<dbReference type="EMBL" id="JAPDHV010000011">
    <property type="protein sequence ID" value="MCW3162847.1"/>
    <property type="molecule type" value="Genomic_DNA"/>
</dbReference>
<dbReference type="SUPFAM" id="SSF52540">
    <property type="entry name" value="P-loop containing nucleoside triphosphate hydrolases"/>
    <property type="match status" value="1"/>
</dbReference>
<dbReference type="PANTHER" id="PTHR30313">
    <property type="entry name" value="DNA PRIMASE"/>
    <property type="match status" value="1"/>
</dbReference>
<dbReference type="Pfam" id="PF01807">
    <property type="entry name" value="Zn_ribbon_DnaG"/>
    <property type="match status" value="1"/>
</dbReference>